<comment type="caution">
    <text evidence="1">The sequence shown here is derived from an EMBL/GenBank/DDBJ whole genome shotgun (WGS) entry which is preliminary data.</text>
</comment>
<evidence type="ECO:0000313" key="1">
    <source>
        <dbReference type="EMBL" id="KAK5793162.1"/>
    </source>
</evidence>
<dbReference type="EMBL" id="JARKNE010000010">
    <property type="protein sequence ID" value="KAK5793162.1"/>
    <property type="molecule type" value="Genomic_DNA"/>
</dbReference>
<keyword evidence="2" id="KW-1185">Reference proteome</keyword>
<dbReference type="SUPFAM" id="SSF56219">
    <property type="entry name" value="DNase I-like"/>
    <property type="match status" value="1"/>
</dbReference>
<organism evidence="1 2">
    <name type="scientific">Gossypium arboreum</name>
    <name type="common">Tree cotton</name>
    <name type="synonym">Gossypium nanking</name>
    <dbReference type="NCBI Taxonomy" id="29729"/>
    <lineage>
        <taxon>Eukaryota</taxon>
        <taxon>Viridiplantae</taxon>
        <taxon>Streptophyta</taxon>
        <taxon>Embryophyta</taxon>
        <taxon>Tracheophyta</taxon>
        <taxon>Spermatophyta</taxon>
        <taxon>Magnoliopsida</taxon>
        <taxon>eudicotyledons</taxon>
        <taxon>Gunneridae</taxon>
        <taxon>Pentapetalae</taxon>
        <taxon>rosids</taxon>
        <taxon>malvids</taxon>
        <taxon>Malvales</taxon>
        <taxon>Malvaceae</taxon>
        <taxon>Malvoideae</taxon>
        <taxon>Gossypium</taxon>
    </lineage>
</organism>
<dbReference type="Proteomes" id="UP001358586">
    <property type="component" value="Chromosome 10"/>
</dbReference>
<proteinExistence type="predicted"/>
<name>A0ABR0NDT7_GOSAR</name>
<dbReference type="PANTHER" id="PTHR33710">
    <property type="entry name" value="BNAC02G09200D PROTEIN"/>
    <property type="match status" value="1"/>
</dbReference>
<gene>
    <name evidence="1" type="ORF">PVK06_034300</name>
</gene>
<dbReference type="PANTHER" id="PTHR33710:SF73">
    <property type="entry name" value="ZINC KNUCKLE CX2CX4HX4C DOMAIN-CONTAINING PROTEIN"/>
    <property type="match status" value="1"/>
</dbReference>
<accession>A0ABR0NDT7</accession>
<evidence type="ECO:0000313" key="2">
    <source>
        <dbReference type="Proteomes" id="UP001358586"/>
    </source>
</evidence>
<dbReference type="Gene3D" id="3.60.10.10">
    <property type="entry name" value="Endonuclease/exonuclease/phosphatase"/>
    <property type="match status" value="1"/>
</dbReference>
<protein>
    <recommendedName>
        <fullName evidence="3">Reverse transcriptase</fullName>
    </recommendedName>
</protein>
<evidence type="ECO:0008006" key="3">
    <source>
        <dbReference type="Google" id="ProtNLM"/>
    </source>
</evidence>
<dbReference type="InterPro" id="IPR036691">
    <property type="entry name" value="Endo/exonu/phosph_ase_sf"/>
</dbReference>
<sequence length="126" mass="14889">MLHWLVGGDFNDILFANEKQGGILREEVRMEAFRQNLESCQLMDIGYLGPWFTWERGRLLDNNIRERIDRGVANDALIQLFPSFSLRHLPHSFFDHCPLLIETEVRGRESRIDCFCFEAWWALEDS</sequence>
<reference evidence="1 2" key="1">
    <citation type="submission" date="2023-03" db="EMBL/GenBank/DDBJ databases">
        <title>WGS of Gossypium arboreum.</title>
        <authorList>
            <person name="Yu D."/>
        </authorList>
    </citation>
    <scope>NUCLEOTIDE SEQUENCE [LARGE SCALE GENOMIC DNA]</scope>
    <source>
        <tissue evidence="1">Leaf</tissue>
    </source>
</reference>